<keyword evidence="2" id="KW-0812">Transmembrane</keyword>
<keyword evidence="4" id="KW-1185">Reference proteome</keyword>
<evidence type="ECO:0000256" key="2">
    <source>
        <dbReference type="SAM" id="Phobius"/>
    </source>
</evidence>
<sequence length="392" mass="43691">MNQQQKINLTRRSKYEASPLLSRARRNTVAVVIVALSFVVLFVLNHDDGTSNSTALRQKPSQSADALRKAIQDDDSVAAEKHTKTNLVDPEAKNNLEDPDEDEETHPWSWIGYLDKLANKDVEFVTSELKEYADGKTYYKSPADFLKGCKAKELPDKRCGFLGGPEDKFTAMAPHVMKVLHHLGMTESSRVLEVGVGLGRNAQSLINFLDEDKYCGIEPNGDMLAVGVAHMVGKKAIDEKRPMFSTNSDFDFGVFFDDEPDGNQLFDVVTSRSVWSHTSKMQNEKYLASFAKYTKPTAFLATSVIKVTEDCSKDYNGTEWVGKSHDANNEGIVIHCMPWIREACAKAGLIAKSLAEEAPELMKGDGVQKWNDLGQPWIVIRHDPSESQETPK</sequence>
<dbReference type="InterPro" id="IPR029063">
    <property type="entry name" value="SAM-dependent_MTases_sf"/>
</dbReference>
<gene>
    <name evidence="3" type="ORF">ACHAWO_011673</name>
</gene>
<name>A0ABD3PPF9_9STRA</name>
<dbReference type="Gene3D" id="3.40.50.150">
    <property type="entry name" value="Vaccinia Virus protein VP39"/>
    <property type="match status" value="1"/>
</dbReference>
<protein>
    <recommendedName>
        <fullName evidence="5">Methyltransferase domain-containing protein</fullName>
    </recommendedName>
</protein>
<evidence type="ECO:0000313" key="4">
    <source>
        <dbReference type="Proteomes" id="UP001530400"/>
    </source>
</evidence>
<dbReference type="AlphaFoldDB" id="A0ABD3PPF9"/>
<accession>A0ABD3PPF9</accession>
<dbReference type="Pfam" id="PF13489">
    <property type="entry name" value="Methyltransf_23"/>
    <property type="match status" value="1"/>
</dbReference>
<evidence type="ECO:0000256" key="1">
    <source>
        <dbReference type="SAM" id="MobiDB-lite"/>
    </source>
</evidence>
<feature type="transmembrane region" description="Helical" evidence="2">
    <location>
        <begin position="27"/>
        <end position="44"/>
    </location>
</feature>
<keyword evidence="2" id="KW-1133">Transmembrane helix</keyword>
<keyword evidence="2" id="KW-0472">Membrane</keyword>
<proteinExistence type="predicted"/>
<comment type="caution">
    <text evidence="3">The sequence shown here is derived from an EMBL/GenBank/DDBJ whole genome shotgun (WGS) entry which is preliminary data.</text>
</comment>
<reference evidence="3 4" key="1">
    <citation type="submission" date="2024-10" db="EMBL/GenBank/DDBJ databases">
        <title>Updated reference genomes for cyclostephanoid diatoms.</title>
        <authorList>
            <person name="Roberts W.R."/>
            <person name="Alverson A.J."/>
        </authorList>
    </citation>
    <scope>NUCLEOTIDE SEQUENCE [LARGE SCALE GENOMIC DNA]</scope>
    <source>
        <strain evidence="3 4">AJA010-31</strain>
    </source>
</reference>
<feature type="region of interest" description="Disordered" evidence="1">
    <location>
        <begin position="79"/>
        <end position="104"/>
    </location>
</feature>
<organism evidence="3 4">
    <name type="scientific">Cyclotella atomus</name>
    <dbReference type="NCBI Taxonomy" id="382360"/>
    <lineage>
        <taxon>Eukaryota</taxon>
        <taxon>Sar</taxon>
        <taxon>Stramenopiles</taxon>
        <taxon>Ochrophyta</taxon>
        <taxon>Bacillariophyta</taxon>
        <taxon>Coscinodiscophyceae</taxon>
        <taxon>Thalassiosirophycidae</taxon>
        <taxon>Stephanodiscales</taxon>
        <taxon>Stephanodiscaceae</taxon>
        <taxon>Cyclotella</taxon>
    </lineage>
</organism>
<dbReference type="Proteomes" id="UP001530400">
    <property type="component" value="Unassembled WGS sequence"/>
</dbReference>
<evidence type="ECO:0000313" key="3">
    <source>
        <dbReference type="EMBL" id="KAL3789867.1"/>
    </source>
</evidence>
<dbReference type="SUPFAM" id="SSF53335">
    <property type="entry name" value="S-adenosyl-L-methionine-dependent methyltransferases"/>
    <property type="match status" value="1"/>
</dbReference>
<dbReference type="EMBL" id="JALLPJ020000513">
    <property type="protein sequence ID" value="KAL3789867.1"/>
    <property type="molecule type" value="Genomic_DNA"/>
</dbReference>
<evidence type="ECO:0008006" key="5">
    <source>
        <dbReference type="Google" id="ProtNLM"/>
    </source>
</evidence>